<comment type="caution">
    <text evidence="3">The sequence shown here is derived from an EMBL/GenBank/DDBJ whole genome shotgun (WGS) entry which is preliminary data.</text>
</comment>
<organism evidence="3 4">
    <name type="scientific">Megalurothrips usitatus</name>
    <name type="common">bean blossom thrips</name>
    <dbReference type="NCBI Taxonomy" id="439358"/>
    <lineage>
        <taxon>Eukaryota</taxon>
        <taxon>Metazoa</taxon>
        <taxon>Ecdysozoa</taxon>
        <taxon>Arthropoda</taxon>
        <taxon>Hexapoda</taxon>
        <taxon>Insecta</taxon>
        <taxon>Pterygota</taxon>
        <taxon>Neoptera</taxon>
        <taxon>Paraneoptera</taxon>
        <taxon>Thysanoptera</taxon>
        <taxon>Terebrantia</taxon>
        <taxon>Thripoidea</taxon>
        <taxon>Thripidae</taxon>
        <taxon>Megalurothrips</taxon>
    </lineage>
</organism>
<gene>
    <name evidence="3" type="ORF">ONE63_010398</name>
</gene>
<feature type="signal peptide" evidence="2">
    <location>
        <begin position="1"/>
        <end position="21"/>
    </location>
</feature>
<keyword evidence="4" id="KW-1185">Reference proteome</keyword>
<dbReference type="InterPro" id="IPR036846">
    <property type="entry name" value="GM2-AP_sf"/>
</dbReference>
<evidence type="ECO:0000256" key="2">
    <source>
        <dbReference type="SAM" id="SignalP"/>
    </source>
</evidence>
<name>A0AAV7XH45_9NEOP</name>
<dbReference type="Gene3D" id="2.70.220.10">
    <property type="entry name" value="Ganglioside GM2 activator"/>
    <property type="match status" value="1"/>
</dbReference>
<sequence length="202" mass="22199">MRCRALTPLLVLLTLASQQRGRGVRAARPRGTHLELRPLYLKGCPGLANNALGKVDVDYQMQGRTAIVIHFNATIARSVDRWEKVKMVVDKCDEQVSQSTCAHFRTVDFMNVCPAMMSPGMPWAKVVTDVRPKLSCPVKEGRYSLTNGTLTMDMLNGLSSTLQLEGAVWRVRANIFDDSGAACMCVDAAGELFRVRNSPGKG</sequence>
<dbReference type="EMBL" id="JAPTSV010000009">
    <property type="protein sequence ID" value="KAJ1523841.1"/>
    <property type="molecule type" value="Genomic_DNA"/>
</dbReference>
<dbReference type="AlphaFoldDB" id="A0AAV7XH45"/>
<protein>
    <submittedName>
        <fullName evidence="3">Uncharacterized protein</fullName>
    </submittedName>
</protein>
<accession>A0AAV7XH45</accession>
<dbReference type="SUPFAM" id="SSF63707">
    <property type="entry name" value="Ganglioside M2 (gm2) activator"/>
    <property type="match status" value="1"/>
</dbReference>
<evidence type="ECO:0000313" key="3">
    <source>
        <dbReference type="EMBL" id="KAJ1523841.1"/>
    </source>
</evidence>
<proteinExistence type="predicted"/>
<feature type="chain" id="PRO_5043787424" evidence="2">
    <location>
        <begin position="22"/>
        <end position="202"/>
    </location>
</feature>
<reference evidence="3" key="1">
    <citation type="submission" date="2022-12" db="EMBL/GenBank/DDBJ databases">
        <title>Chromosome-level genome assembly of the bean flower thrips Megalurothrips usitatus.</title>
        <authorList>
            <person name="Ma L."/>
            <person name="Liu Q."/>
            <person name="Li H."/>
            <person name="Cai W."/>
        </authorList>
    </citation>
    <scope>NUCLEOTIDE SEQUENCE</scope>
    <source>
        <strain evidence="3">Cailab_2022a</strain>
    </source>
</reference>
<dbReference type="Proteomes" id="UP001075354">
    <property type="component" value="Chromosome 9"/>
</dbReference>
<evidence type="ECO:0000256" key="1">
    <source>
        <dbReference type="ARBA" id="ARBA00022729"/>
    </source>
</evidence>
<evidence type="ECO:0000313" key="4">
    <source>
        <dbReference type="Proteomes" id="UP001075354"/>
    </source>
</evidence>
<keyword evidence="1 2" id="KW-0732">Signal</keyword>